<name>A0ACC2G922_DALPE</name>
<protein>
    <submittedName>
        <fullName evidence="1">Uncharacterized protein</fullName>
    </submittedName>
</protein>
<accession>A0ACC2G922</accession>
<organism evidence="1 2">
    <name type="scientific">Dallia pectoralis</name>
    <name type="common">Alaska blackfish</name>
    <dbReference type="NCBI Taxonomy" id="75939"/>
    <lineage>
        <taxon>Eukaryota</taxon>
        <taxon>Metazoa</taxon>
        <taxon>Chordata</taxon>
        <taxon>Craniata</taxon>
        <taxon>Vertebrata</taxon>
        <taxon>Euteleostomi</taxon>
        <taxon>Actinopterygii</taxon>
        <taxon>Neopterygii</taxon>
        <taxon>Teleostei</taxon>
        <taxon>Protacanthopterygii</taxon>
        <taxon>Esociformes</taxon>
        <taxon>Umbridae</taxon>
        <taxon>Dallia</taxon>
    </lineage>
</organism>
<evidence type="ECO:0000313" key="2">
    <source>
        <dbReference type="Proteomes" id="UP001157502"/>
    </source>
</evidence>
<proteinExistence type="predicted"/>
<dbReference type="Proteomes" id="UP001157502">
    <property type="component" value="Chromosome 16"/>
</dbReference>
<gene>
    <name evidence="1" type="ORF">DPEC_G00200640</name>
</gene>
<dbReference type="EMBL" id="CM055743">
    <property type="protein sequence ID" value="KAJ8000036.1"/>
    <property type="molecule type" value="Genomic_DNA"/>
</dbReference>
<sequence length="251" mass="27678">MAHNVHPPVMLLPRIQMRWRGSLPGFALPSFQLFLLFLYTLISASMAIGPGTDYDYGIQPRFVCTPIPADAEPACFTPGGATHGPAHDRPSVNGHHGPVPGASNGNSRRPMGMGLGIGISDEAKSTILHLRESLVRQKETILDQRETIRELTAKLTLCEGFGRGVGHHEEHHGAPRHYSHHPSSHHYHDTDHHGDLHHPLNNGQRSDPLHGGKDSGSKHGAFSLEQTRKTLQTLKERLESLQVRNSDKEHV</sequence>
<evidence type="ECO:0000313" key="1">
    <source>
        <dbReference type="EMBL" id="KAJ8000036.1"/>
    </source>
</evidence>
<reference evidence="1" key="1">
    <citation type="submission" date="2021-05" db="EMBL/GenBank/DDBJ databases">
        <authorList>
            <person name="Pan Q."/>
            <person name="Jouanno E."/>
            <person name="Zahm M."/>
            <person name="Klopp C."/>
            <person name="Cabau C."/>
            <person name="Louis A."/>
            <person name="Berthelot C."/>
            <person name="Parey E."/>
            <person name="Roest Crollius H."/>
            <person name="Montfort J."/>
            <person name="Robinson-Rechavi M."/>
            <person name="Bouchez O."/>
            <person name="Lampietro C."/>
            <person name="Lopez Roques C."/>
            <person name="Donnadieu C."/>
            <person name="Postlethwait J."/>
            <person name="Bobe J."/>
            <person name="Dillon D."/>
            <person name="Chandos A."/>
            <person name="von Hippel F."/>
            <person name="Guiguen Y."/>
        </authorList>
    </citation>
    <scope>NUCLEOTIDE SEQUENCE</scope>
    <source>
        <strain evidence="1">YG-Jan2019</strain>
    </source>
</reference>
<comment type="caution">
    <text evidence="1">The sequence shown here is derived from an EMBL/GenBank/DDBJ whole genome shotgun (WGS) entry which is preliminary data.</text>
</comment>
<keyword evidence="2" id="KW-1185">Reference proteome</keyword>